<comment type="caution">
    <text evidence="2">The sequence shown here is derived from an EMBL/GenBank/DDBJ whole genome shotgun (WGS) entry which is preliminary data.</text>
</comment>
<proteinExistence type="predicted"/>
<dbReference type="AlphaFoldDB" id="A0A8J3RCV3"/>
<organism evidence="2 3">
    <name type="scientific">Sphaerimonospora thailandensis</name>
    <dbReference type="NCBI Taxonomy" id="795644"/>
    <lineage>
        <taxon>Bacteria</taxon>
        <taxon>Bacillati</taxon>
        <taxon>Actinomycetota</taxon>
        <taxon>Actinomycetes</taxon>
        <taxon>Streptosporangiales</taxon>
        <taxon>Streptosporangiaceae</taxon>
        <taxon>Sphaerimonospora</taxon>
    </lineage>
</organism>
<reference evidence="2" key="1">
    <citation type="submission" date="2021-01" db="EMBL/GenBank/DDBJ databases">
        <title>Whole genome shotgun sequence of Sphaerimonospora thailandensis NBRC 107569.</title>
        <authorList>
            <person name="Komaki H."/>
            <person name="Tamura T."/>
        </authorList>
    </citation>
    <scope>NUCLEOTIDE SEQUENCE</scope>
    <source>
        <strain evidence="2">NBRC 107569</strain>
    </source>
</reference>
<evidence type="ECO:0000256" key="1">
    <source>
        <dbReference type="SAM" id="MobiDB-lite"/>
    </source>
</evidence>
<evidence type="ECO:0000313" key="2">
    <source>
        <dbReference type="EMBL" id="GIH71976.1"/>
    </source>
</evidence>
<feature type="compositionally biased region" description="Basic and acidic residues" evidence="1">
    <location>
        <begin position="165"/>
        <end position="174"/>
    </location>
</feature>
<gene>
    <name evidence="2" type="ORF">Mth01_42290</name>
</gene>
<evidence type="ECO:0000313" key="3">
    <source>
        <dbReference type="Proteomes" id="UP000610966"/>
    </source>
</evidence>
<accession>A0A8J3RCV3</accession>
<keyword evidence="3" id="KW-1185">Reference proteome</keyword>
<sequence>MHEPALPWIAVPHRRPELGSGVQRVRVAPAEEFDGLPHGSVAGERVVGFTRAQVSLPMSSATPDQRGHRFHAGLFELHLFHDLVLLQRALWDGSSAINLFAIEPGTDRKHRLLRALRSPSPPPLADVLDEGELLIDLTIGMDMGVGVPPGARRNASPGRSSGKYALERSGHDQR</sequence>
<name>A0A8J3RCV3_9ACTN</name>
<protein>
    <submittedName>
        <fullName evidence="2">Uncharacterized protein</fullName>
    </submittedName>
</protein>
<feature type="region of interest" description="Disordered" evidence="1">
    <location>
        <begin position="148"/>
        <end position="174"/>
    </location>
</feature>
<dbReference type="EMBL" id="BOOG01000043">
    <property type="protein sequence ID" value="GIH71976.1"/>
    <property type="molecule type" value="Genomic_DNA"/>
</dbReference>
<dbReference type="Proteomes" id="UP000610966">
    <property type="component" value="Unassembled WGS sequence"/>
</dbReference>